<name>A0A1R0X770_9BACL</name>
<evidence type="ECO:0000313" key="2">
    <source>
        <dbReference type="Proteomes" id="UP000187465"/>
    </source>
</evidence>
<dbReference type="EMBL" id="MKQP01000025">
    <property type="protein sequence ID" value="OMD30430.1"/>
    <property type="molecule type" value="Genomic_DNA"/>
</dbReference>
<dbReference type="GO" id="GO:0003677">
    <property type="term" value="F:DNA binding"/>
    <property type="evidence" value="ECO:0007669"/>
    <property type="project" value="InterPro"/>
</dbReference>
<protein>
    <submittedName>
        <fullName evidence="1">Uncharacterized protein</fullName>
    </submittedName>
</protein>
<dbReference type="AlphaFoldDB" id="A0A1R0X770"/>
<dbReference type="SUPFAM" id="SSF46955">
    <property type="entry name" value="Putative DNA-binding domain"/>
    <property type="match status" value="1"/>
</dbReference>
<sequence length="180" mass="20693">MDILKTKDAAELMSVSITTIKRWAAMFPDFFPKDRFGHYVFSEQQIDLLNHIKDRINHGEALECIQLTLTNEQQIATSQQENPLQHTDAEPMKDILSRINNVERALDQKADEVVLIQLLQQREELEDLRIMIKQIAASIEPLQVSNGKPLTSYENSQSTATTRLTAPPRKRGLLRSLFFF</sequence>
<dbReference type="RefSeq" id="WP_036688317.1">
    <property type="nucleotide sequence ID" value="NZ_MKQP01000025.1"/>
</dbReference>
<dbReference type="Proteomes" id="UP000187465">
    <property type="component" value="Unassembled WGS sequence"/>
</dbReference>
<dbReference type="InterPro" id="IPR009061">
    <property type="entry name" value="DNA-bd_dom_put_sf"/>
</dbReference>
<dbReference type="InterPro" id="IPR000551">
    <property type="entry name" value="MerR-type_HTH_dom"/>
</dbReference>
<dbReference type="Gene3D" id="1.10.1660.10">
    <property type="match status" value="1"/>
</dbReference>
<gene>
    <name evidence="1" type="ORF">BJP51_20450</name>
</gene>
<dbReference type="GO" id="GO:0006355">
    <property type="term" value="P:regulation of DNA-templated transcription"/>
    <property type="evidence" value="ECO:0007669"/>
    <property type="project" value="InterPro"/>
</dbReference>
<accession>A0A1R0X770</accession>
<organism evidence="1 2">
    <name type="scientific">Paenibacillus odorifer</name>
    <dbReference type="NCBI Taxonomy" id="189426"/>
    <lineage>
        <taxon>Bacteria</taxon>
        <taxon>Bacillati</taxon>
        <taxon>Bacillota</taxon>
        <taxon>Bacilli</taxon>
        <taxon>Bacillales</taxon>
        <taxon>Paenibacillaceae</taxon>
        <taxon>Paenibacillus</taxon>
    </lineage>
</organism>
<proteinExistence type="predicted"/>
<comment type="caution">
    <text evidence="1">The sequence shown here is derived from an EMBL/GenBank/DDBJ whole genome shotgun (WGS) entry which is preliminary data.</text>
</comment>
<dbReference type="Pfam" id="PF13411">
    <property type="entry name" value="MerR_1"/>
    <property type="match status" value="1"/>
</dbReference>
<evidence type="ECO:0000313" key="1">
    <source>
        <dbReference type="EMBL" id="OMD30430.1"/>
    </source>
</evidence>
<reference evidence="1 2" key="1">
    <citation type="submission" date="2016-10" db="EMBL/GenBank/DDBJ databases">
        <title>Paenibacillus species isolates.</title>
        <authorList>
            <person name="Beno S.M."/>
        </authorList>
    </citation>
    <scope>NUCLEOTIDE SEQUENCE [LARGE SCALE GENOMIC DNA]</scope>
    <source>
        <strain evidence="1 2">FSL H7-0604</strain>
    </source>
</reference>